<dbReference type="InterPro" id="IPR029045">
    <property type="entry name" value="ClpP/crotonase-like_dom_sf"/>
</dbReference>
<dbReference type="InterPro" id="IPR011762">
    <property type="entry name" value="COA_CT_N"/>
</dbReference>
<evidence type="ECO:0000313" key="3">
    <source>
        <dbReference type="EMBL" id="GLG05645.1"/>
    </source>
</evidence>
<reference evidence="4" key="4">
    <citation type="submission" date="2022-11" db="EMBL/GenBank/DDBJ databases">
        <title>Draft genome sequence of Sellimonas catena strain 18CBH55.</title>
        <authorList>
            <person name="Atsushi H."/>
            <person name="Moriya O."/>
            <person name="Mitsuo S."/>
        </authorList>
    </citation>
    <scope>NUCLEOTIDE SEQUENCE</scope>
    <source>
        <strain evidence="4">18CBH55</strain>
    </source>
</reference>
<proteinExistence type="predicted"/>
<dbReference type="InterPro" id="IPR034733">
    <property type="entry name" value="AcCoA_carboxyl_beta"/>
</dbReference>
<feature type="domain" description="CoA carboxyltransferase N-terminal" evidence="1">
    <location>
        <begin position="1"/>
        <end position="169"/>
    </location>
</feature>
<reference evidence="3" key="1">
    <citation type="submission" date="2022-11" db="EMBL/GenBank/DDBJ databases">
        <title>Draft genome sequence of Sellimonas catena strain 12EGH17.</title>
        <authorList>
            <person name="Hisatomi A."/>
            <person name="Ohkuma M."/>
            <person name="Sakamoto M."/>
        </authorList>
    </citation>
    <scope>NUCLEOTIDE SEQUENCE</scope>
    <source>
        <strain evidence="3">12EGH17</strain>
    </source>
</reference>
<dbReference type="RefSeq" id="WP_138372876.1">
    <property type="nucleotide sequence ID" value="NZ_BSBO01000033.1"/>
</dbReference>
<comment type="caution">
    <text evidence="4">The sequence shown here is derived from an EMBL/GenBank/DDBJ whole genome shotgun (WGS) entry which is preliminary data.</text>
</comment>
<gene>
    <name evidence="3" type="ORF">Selli1_28190</name>
    <name evidence="4" type="ORF">Selli2_09020</name>
</gene>
<dbReference type="SUPFAM" id="SSF52096">
    <property type="entry name" value="ClpP/crotonase"/>
    <property type="match status" value="2"/>
</dbReference>
<dbReference type="InterPro" id="IPR011763">
    <property type="entry name" value="COA_CT_C"/>
</dbReference>
<evidence type="ECO:0000259" key="2">
    <source>
        <dbReference type="PROSITE" id="PS50989"/>
    </source>
</evidence>
<feature type="domain" description="CoA carboxyltransferase C-terminal" evidence="2">
    <location>
        <begin position="231"/>
        <end position="462"/>
    </location>
</feature>
<evidence type="ECO:0000259" key="1">
    <source>
        <dbReference type="PROSITE" id="PS50980"/>
    </source>
</evidence>
<dbReference type="PROSITE" id="PS50980">
    <property type="entry name" value="COA_CT_NTER"/>
    <property type="match status" value="1"/>
</dbReference>
<dbReference type="AlphaFoldDB" id="A0A9W6CBE6"/>
<evidence type="ECO:0000313" key="6">
    <source>
        <dbReference type="Proteomes" id="UP001145145"/>
    </source>
</evidence>
<dbReference type="PANTHER" id="PTHR43842:SF2">
    <property type="entry name" value="PROPIONYL-COA CARBOXYLASE BETA CHAIN, MITOCHONDRIAL"/>
    <property type="match status" value="1"/>
</dbReference>
<protein>
    <submittedName>
        <fullName evidence="4">Propionyl-CoA carboxylase subunit beta</fullName>
    </submittedName>
</protein>
<organism evidence="4 5">
    <name type="scientific">Sellimonas catena</name>
    <dbReference type="NCBI Taxonomy" id="2994035"/>
    <lineage>
        <taxon>Bacteria</taxon>
        <taxon>Bacillati</taxon>
        <taxon>Bacillota</taxon>
        <taxon>Clostridia</taxon>
        <taxon>Lachnospirales</taxon>
        <taxon>Lachnospiraceae</taxon>
        <taxon>Sellimonas</taxon>
    </lineage>
</organism>
<accession>A0A9W6CBE6</accession>
<dbReference type="InterPro" id="IPR051047">
    <property type="entry name" value="AccD/PCCB"/>
</dbReference>
<reference evidence="3" key="2">
    <citation type="submission" date="2022-11" db="EMBL/GenBank/DDBJ databases">
        <title>Draft genome sequence of Sellimonas catena strain 12EGH17.</title>
        <authorList>
            <person name="Atsushi H."/>
            <person name="Moriya O."/>
            <person name="Mitsuo S."/>
        </authorList>
    </citation>
    <scope>NUCLEOTIDE SEQUENCE</scope>
    <source>
        <strain evidence="3">12EGH17</strain>
    </source>
</reference>
<evidence type="ECO:0000313" key="5">
    <source>
        <dbReference type="Proteomes" id="UP001145094"/>
    </source>
</evidence>
<dbReference type="EMBL" id="BSCH01000004">
    <property type="protein sequence ID" value="GLG89475.1"/>
    <property type="molecule type" value="Genomic_DNA"/>
</dbReference>
<dbReference type="Proteomes" id="UP001145145">
    <property type="component" value="Unassembled WGS sequence"/>
</dbReference>
<dbReference type="GO" id="GO:0004658">
    <property type="term" value="F:propionyl-CoA carboxylase activity"/>
    <property type="evidence" value="ECO:0007669"/>
    <property type="project" value="TreeGrafter"/>
</dbReference>
<dbReference type="Proteomes" id="UP001145094">
    <property type="component" value="Unassembled WGS sequence"/>
</dbReference>
<reference evidence="4 6" key="5">
    <citation type="journal article" date="2023" name="Int. J. Syst. Evol. Microbiol.">
        <title>Sellimonas catena sp. nov., isolated from human faeces.</title>
        <authorList>
            <person name="Hisatomi A."/>
            <person name="Ohkuma M."/>
            <person name="Sakamoto M."/>
        </authorList>
    </citation>
    <scope>NUCLEOTIDE SEQUENCE</scope>
    <source>
        <strain evidence="3 6">12EGH17</strain>
        <strain evidence="4">18CBH55</strain>
    </source>
</reference>
<evidence type="ECO:0000313" key="4">
    <source>
        <dbReference type="EMBL" id="GLG89475.1"/>
    </source>
</evidence>
<name>A0A9W6CBE6_9FIRM</name>
<dbReference type="PANTHER" id="PTHR43842">
    <property type="entry name" value="PROPIONYL-COA CARBOXYLASE BETA CHAIN"/>
    <property type="match status" value="1"/>
</dbReference>
<dbReference type="EMBL" id="BSBO01000033">
    <property type="protein sequence ID" value="GLG05645.1"/>
    <property type="molecule type" value="Genomic_DNA"/>
</dbReference>
<reference evidence="4" key="3">
    <citation type="submission" date="2022-11" db="EMBL/GenBank/DDBJ databases">
        <title>Draft genome sequence of Sellimonas catena strain 18CBH55.</title>
        <authorList>
            <person name="Hisatomi A."/>
            <person name="Ohkuma M."/>
            <person name="Sakamoto M."/>
        </authorList>
    </citation>
    <scope>NUCLEOTIDE SEQUENCE</scope>
    <source>
        <strain evidence="4">18CBH55</strain>
    </source>
</reference>
<keyword evidence="6" id="KW-1185">Reference proteome</keyword>
<dbReference type="Pfam" id="PF01039">
    <property type="entry name" value="Carboxyl_trans"/>
    <property type="match status" value="1"/>
</dbReference>
<sequence>MSNEAAKTPAVFRISELLDAGSFVEIGGAVTARNTDFNMQESKVPGDGVITGYGVIDGSLVYVYSQDASVLGGAVGEMHAKKITGLYDMAMKMGAPVIGLIDCAGLRLQEGTDALQAFGSIYAKQALASGVIPQITAVFGTCGGGAAILSGLSDFTFMEEKGKLFVNSPNAIPGNHIEKCDTSGAAFQTEEAGNVDFLGTESEILSGIRELICMLPANNEDNDSYEECTDDLNRLCAGIENGADDAALVLSMIADDQKFIEVKAGYAKEMVTGFVRMNGLTVGAVANRSKVYDEEGKVQQEFDGSLSAKGCRKAADFVTFCDAFEIPVLTLTDVNGFKASKCSEKTLAREAAKLVYAFANATVPKVNVMTGKAIGSGYLVMNSKALGADMVYAWPDAEIGAMEAGLAAKIMYPDVSADERKEKEDQYRSLQESAASAAARGYVDTVIRPEDTRKYVIGALEMLFTKREDRPSKKHGTV</sequence>
<dbReference type="PROSITE" id="PS50989">
    <property type="entry name" value="COA_CT_CTER"/>
    <property type="match status" value="1"/>
</dbReference>
<dbReference type="Gene3D" id="3.90.226.10">
    <property type="entry name" value="2-enoyl-CoA Hydratase, Chain A, domain 1"/>
    <property type="match status" value="2"/>
</dbReference>